<gene>
    <name evidence="2" type="ORF">E8M01_25385</name>
</gene>
<sequence length="622" mass="65792">MTPPEFSPERRADRCAFRIMPHSPFATRPDNFLCANRPLPSSPAWRRMMIPVASDDCAAWLHPAAGPAARDRGVVLVPALGFEELCTRRTLRILADRLAAAGLPTLRFDLHGTADSLGDDTAPDRLARWTADINRAVDRLRGLTGVTEVVLIGLRFGALVAAHAAAGRDDIAMLGLLAPPASGKAYARETAALARIIAAQPANGAGGITVAGFHVTEATVQALKGLGWPAAPCRRLLVAAPGQAAAGKGAKGLADRFVAPDVTLQRLAFTGYERMICDPTASEAPFAVIDEVVAWAGDGASAALAPVSAPAPGLLKADAFTEEAVTFGPDNRLAGILCRPVRQAAHTIILTNSGGTPHIGWARMTVTFARALAAEGIASLRLDFQGLGDSRAETDEPTPFYYDTATPADIIAAVDLLAARGLSDVTVSGNCSGAHHAFHAALADRRIRGLVLTNLQCFIWGPRYKLPLGAWMAALPVSIDLKKRQEDEELSEAARQVARWKERTVALARRYAKPAVQALQQLAGRLSRHEATGDAENPVAAGFDELSRRGTRILLAYSEGDPGLDELALYMGPDGIEATRLAGVAKRIIAGADHPMTQSHARTALLALMIGFLAGRDEARAA</sequence>
<dbReference type="GO" id="GO:0052689">
    <property type="term" value="F:carboxylic ester hydrolase activity"/>
    <property type="evidence" value="ECO:0007669"/>
    <property type="project" value="TreeGrafter"/>
</dbReference>
<dbReference type="PANTHER" id="PTHR43265">
    <property type="entry name" value="ESTERASE ESTD"/>
    <property type="match status" value="1"/>
</dbReference>
<keyword evidence="3" id="KW-1185">Reference proteome</keyword>
<protein>
    <submittedName>
        <fullName evidence="2">Alpha/beta fold hydrolase</fullName>
    </submittedName>
</protein>
<proteinExistence type="predicted"/>
<dbReference type="SUPFAM" id="SSF53474">
    <property type="entry name" value="alpha/beta-Hydrolases"/>
    <property type="match status" value="2"/>
</dbReference>
<dbReference type="InterPro" id="IPR022742">
    <property type="entry name" value="Hydrolase_4"/>
</dbReference>
<accession>A0A4D7B9N1</accession>
<dbReference type="AlphaFoldDB" id="A0A4D7B9N1"/>
<evidence type="ECO:0000259" key="1">
    <source>
        <dbReference type="Pfam" id="PF12146"/>
    </source>
</evidence>
<keyword evidence="2" id="KW-0378">Hydrolase</keyword>
<evidence type="ECO:0000313" key="3">
    <source>
        <dbReference type="Proteomes" id="UP000298781"/>
    </source>
</evidence>
<dbReference type="InterPro" id="IPR053145">
    <property type="entry name" value="AB_hydrolase_Est10"/>
</dbReference>
<feature type="domain" description="Serine aminopeptidase S33" evidence="1">
    <location>
        <begin position="92"/>
        <end position="196"/>
    </location>
</feature>
<dbReference type="EMBL" id="CP039690">
    <property type="protein sequence ID" value="QCI67270.1"/>
    <property type="molecule type" value="Genomic_DNA"/>
</dbReference>
<dbReference type="Gene3D" id="3.40.50.1820">
    <property type="entry name" value="alpha/beta hydrolase"/>
    <property type="match status" value="2"/>
</dbReference>
<reference evidence="2 3" key="1">
    <citation type="submission" date="2019-04" db="EMBL/GenBank/DDBJ databases">
        <title>Phreatobacter aquaticus sp. nov.</title>
        <authorList>
            <person name="Choi A."/>
        </authorList>
    </citation>
    <scope>NUCLEOTIDE SEQUENCE [LARGE SCALE GENOMIC DNA]</scope>
    <source>
        <strain evidence="2 3">KCTC 52518</strain>
    </source>
</reference>
<dbReference type="KEGG" id="pstg:E8M01_25385"/>
<evidence type="ECO:0000313" key="2">
    <source>
        <dbReference type="EMBL" id="QCI67270.1"/>
    </source>
</evidence>
<dbReference type="Pfam" id="PF12146">
    <property type="entry name" value="Hydrolase_4"/>
    <property type="match status" value="1"/>
</dbReference>
<dbReference type="InterPro" id="IPR029058">
    <property type="entry name" value="AB_hydrolase_fold"/>
</dbReference>
<dbReference type="PANTHER" id="PTHR43265:SF1">
    <property type="entry name" value="ESTERASE ESTD"/>
    <property type="match status" value="1"/>
</dbReference>
<dbReference type="Proteomes" id="UP000298781">
    <property type="component" value="Chromosome"/>
</dbReference>
<organism evidence="2 3">
    <name type="scientific">Phreatobacter stygius</name>
    <dbReference type="NCBI Taxonomy" id="1940610"/>
    <lineage>
        <taxon>Bacteria</taxon>
        <taxon>Pseudomonadati</taxon>
        <taxon>Pseudomonadota</taxon>
        <taxon>Alphaproteobacteria</taxon>
        <taxon>Hyphomicrobiales</taxon>
        <taxon>Phreatobacteraceae</taxon>
        <taxon>Phreatobacter</taxon>
    </lineage>
</organism>
<name>A0A4D7B9N1_9HYPH</name>
<dbReference type="OrthoDB" id="249225at2"/>